<dbReference type="InterPro" id="IPR012944">
    <property type="entry name" value="SusD_RagB_dom"/>
</dbReference>
<dbReference type="InterPro" id="IPR033985">
    <property type="entry name" value="SusD-like_N"/>
</dbReference>
<keyword evidence="5" id="KW-0998">Cell outer membrane</keyword>
<dbReference type="Pfam" id="PF14322">
    <property type="entry name" value="SusD-like_3"/>
    <property type="match status" value="1"/>
</dbReference>
<evidence type="ECO:0000256" key="5">
    <source>
        <dbReference type="ARBA" id="ARBA00023237"/>
    </source>
</evidence>
<dbReference type="PROSITE" id="PS51257">
    <property type="entry name" value="PROKAR_LIPOPROTEIN"/>
    <property type="match status" value="1"/>
</dbReference>
<dbReference type="EMBL" id="ARZX01000013">
    <property type="protein sequence ID" value="EWH13179.1"/>
    <property type="molecule type" value="Genomic_DNA"/>
</dbReference>
<evidence type="ECO:0000256" key="1">
    <source>
        <dbReference type="ARBA" id="ARBA00004442"/>
    </source>
</evidence>
<evidence type="ECO:0000256" key="3">
    <source>
        <dbReference type="ARBA" id="ARBA00022729"/>
    </source>
</evidence>
<evidence type="ECO:0000313" key="9">
    <source>
        <dbReference type="Proteomes" id="UP000019275"/>
    </source>
</evidence>
<name>A0ABP3B5R7_9FLAO</name>
<protein>
    <submittedName>
        <fullName evidence="8">RagB/SusD domain-containing protein</fullName>
    </submittedName>
</protein>
<proteinExistence type="inferred from homology"/>
<sequence>MKKIIIYISIISLITSCELTEVLDNDPPNNLVSENVVKNETDAKALLNGAYTTITSRTNALYYMYSELIPSAMVGSMSQTGGGSINGQFSVNDVLFDNFYVRDFWLIYYKVIDAANNSIKLTSQLTDSQITRAAKEEIIGEAHFLRAMATFDALRYFGQFFDSSSNLGVILRTEPSNFVTRNKARSTVAETYDQILSDIEIALEKAPEYSVSYRGSKTAAKALKAKVLLFQGKYEEAAATANEVINEGFVTLEPTFEEAFAKGLNSSEMILMTYRDENSDSEDNNRKRFYFGRVGSSWFTDLMEGDPRQQFTYSGSTVLKTNNVETYRPTYFMRLAEMYLLKAEGLAFSGASLEESSKPLNIIRNRAGIGDSQATTIDELKNDIFDEIARELAFENGSEWFAAIRFNKVMELKSTIISSNQFILPIPEEEINSNGAITLADQNPGYE</sequence>
<feature type="domain" description="SusD-like N-terminal" evidence="7">
    <location>
        <begin position="23"/>
        <end position="229"/>
    </location>
</feature>
<keyword evidence="3" id="KW-0732">Signal</keyword>
<comment type="similarity">
    <text evidence="2">Belongs to the SusD family.</text>
</comment>
<comment type="caution">
    <text evidence="8">The sequence shown here is derived from an EMBL/GenBank/DDBJ whole genome shotgun (WGS) entry which is preliminary data.</text>
</comment>
<dbReference type="Proteomes" id="UP000019275">
    <property type="component" value="Unassembled WGS sequence"/>
</dbReference>
<dbReference type="SUPFAM" id="SSF48452">
    <property type="entry name" value="TPR-like"/>
    <property type="match status" value="1"/>
</dbReference>
<evidence type="ECO:0000256" key="4">
    <source>
        <dbReference type="ARBA" id="ARBA00023136"/>
    </source>
</evidence>
<evidence type="ECO:0000313" key="8">
    <source>
        <dbReference type="EMBL" id="EWH13179.1"/>
    </source>
</evidence>
<dbReference type="InterPro" id="IPR011990">
    <property type="entry name" value="TPR-like_helical_dom_sf"/>
</dbReference>
<dbReference type="RefSeq" id="WP_013620791.1">
    <property type="nucleotide sequence ID" value="NZ_ARZX01000013.1"/>
</dbReference>
<organism evidence="8 9">
    <name type="scientific">Cellulophaga geojensis KL-A</name>
    <dbReference type="NCBI Taxonomy" id="1328323"/>
    <lineage>
        <taxon>Bacteria</taxon>
        <taxon>Pseudomonadati</taxon>
        <taxon>Bacteroidota</taxon>
        <taxon>Flavobacteriia</taxon>
        <taxon>Flavobacteriales</taxon>
        <taxon>Flavobacteriaceae</taxon>
        <taxon>Cellulophaga</taxon>
    </lineage>
</organism>
<dbReference type="Pfam" id="PF07980">
    <property type="entry name" value="SusD_RagB"/>
    <property type="match status" value="1"/>
</dbReference>
<gene>
    <name evidence="8" type="ORF">KLA_10583</name>
</gene>
<keyword evidence="4" id="KW-0472">Membrane</keyword>
<evidence type="ECO:0000259" key="6">
    <source>
        <dbReference type="Pfam" id="PF07980"/>
    </source>
</evidence>
<evidence type="ECO:0000256" key="2">
    <source>
        <dbReference type="ARBA" id="ARBA00006275"/>
    </source>
</evidence>
<evidence type="ECO:0000259" key="7">
    <source>
        <dbReference type="Pfam" id="PF14322"/>
    </source>
</evidence>
<comment type="subcellular location">
    <subcellularLocation>
        <location evidence="1">Cell outer membrane</location>
    </subcellularLocation>
</comment>
<reference evidence="8 9" key="1">
    <citation type="journal article" date="2014" name="Genome Announc.">
        <title>Draft Genome Sequence of the Carrageenan-Degrading Bacterium Cellulophaga sp. Strain KL-A, Isolated from Decaying Marine Algae.</title>
        <authorList>
            <person name="Shan D."/>
            <person name="Ying J."/>
            <person name="Li X."/>
            <person name="Gao Z."/>
            <person name="Wei G."/>
            <person name="Shao Z."/>
        </authorList>
    </citation>
    <scope>NUCLEOTIDE SEQUENCE [LARGE SCALE GENOMIC DNA]</scope>
    <source>
        <strain evidence="8 9">KL-A</strain>
    </source>
</reference>
<accession>A0ABP3B5R7</accession>
<dbReference type="Gene3D" id="1.25.40.390">
    <property type="match status" value="2"/>
</dbReference>
<keyword evidence="9" id="KW-1185">Reference proteome</keyword>
<feature type="domain" description="RagB/SusD" evidence="6">
    <location>
        <begin position="320"/>
        <end position="407"/>
    </location>
</feature>